<dbReference type="OrthoDB" id="5061070at2759"/>
<evidence type="ECO:0000256" key="6">
    <source>
        <dbReference type="RuleBase" id="RU003932"/>
    </source>
</evidence>
<organism evidence="9 10">
    <name type="scientific">Intoshia linei</name>
    <dbReference type="NCBI Taxonomy" id="1819745"/>
    <lineage>
        <taxon>Eukaryota</taxon>
        <taxon>Metazoa</taxon>
        <taxon>Spiralia</taxon>
        <taxon>Lophotrochozoa</taxon>
        <taxon>Mesozoa</taxon>
        <taxon>Orthonectida</taxon>
        <taxon>Rhopaluridae</taxon>
        <taxon>Intoshia</taxon>
    </lineage>
</organism>
<evidence type="ECO:0000256" key="5">
    <source>
        <dbReference type="ARBA" id="ARBA00048040"/>
    </source>
</evidence>
<dbReference type="PROSITE" id="PS51718">
    <property type="entry name" value="G_DYNAMIN_2"/>
    <property type="match status" value="1"/>
</dbReference>
<accession>A0A177B8D4</accession>
<dbReference type="EMBL" id="LWCA01000133">
    <property type="protein sequence ID" value="OAF70567.1"/>
    <property type="molecule type" value="Genomic_DNA"/>
</dbReference>
<dbReference type="InterPro" id="IPR001401">
    <property type="entry name" value="Dynamin_GTPase"/>
</dbReference>
<dbReference type="AlphaFoldDB" id="A0A177B8D4"/>
<comment type="similarity">
    <text evidence="6">Belongs to the TRAFAC class dynamin-like GTPase superfamily. Dynamin/Fzo/YdjA family.</text>
</comment>
<comment type="caution">
    <text evidence="9">The sequence shown here is derived from an EMBL/GenBank/DDBJ whole genome shotgun (WGS) entry which is preliminary data.</text>
</comment>
<dbReference type="EC" id="3.6.5.5" evidence="1"/>
<evidence type="ECO:0000313" key="10">
    <source>
        <dbReference type="Proteomes" id="UP000078046"/>
    </source>
</evidence>
<dbReference type="GO" id="GO:0005886">
    <property type="term" value="C:plasma membrane"/>
    <property type="evidence" value="ECO:0007669"/>
    <property type="project" value="TreeGrafter"/>
</dbReference>
<dbReference type="PRINTS" id="PR00195">
    <property type="entry name" value="DYNAMIN"/>
</dbReference>
<dbReference type="CDD" id="cd08771">
    <property type="entry name" value="DLP_1"/>
    <property type="match status" value="1"/>
</dbReference>
<name>A0A177B8D4_9BILA</name>
<feature type="domain" description="GED" evidence="7">
    <location>
        <begin position="625"/>
        <end position="707"/>
    </location>
</feature>
<dbReference type="InterPro" id="IPR003130">
    <property type="entry name" value="GED"/>
</dbReference>
<dbReference type="Proteomes" id="UP000078046">
    <property type="component" value="Unassembled WGS sequence"/>
</dbReference>
<sequence length="707" mass="81215">MDADGLIILVSKLHHLFDKIGGDINIKLPQIVVIGSQSSGKSSVLENLVGRDFLPRGTGIVTRRPLRLNLITNNEEYAQFSHTNEKFTNFSDVRQEIINETERICKLGTVSSLPINLTIYSPQVLTLTMIDLPGLTKLSLPNQPKDLPMLIKAMVESFIKPPETIILAICAANTDLANADSLQLAKTVDPNGQRTIPVLTKLDLMDKGTNARDILDNQVIPMKHGYFAVVNRSQNDINIEKSMNDCREDEKKFFDENLGYTDISARLGSIYLQKYIIKLLSDKVKKLFPLIRYDLIKKREQLSEFLKKYNYMFDSDAKKSSSGFIHAMTSIVNQVSREFKLDIEGLGNVKILEESAGVKIYNIFHCKFIDCLKYREENEQDIRKEIETAIKNFHGLRVGIFIPDLAFETIVKNRINQLLDPSLQILSEITSIIMDSSIKYCINYMNLYPNLFSETDRILTDQIRLSEIDCISFIQKLNKKELDEPKDSEDIILTDVVVMSSFIPCFKFKYHAELSKNTLFLYKNKSSSYADYEIDLDDLSITLSKMNLISTRSIKLKKSNGENISNDINYLKFTPSTRLKGMEWLKCFNRCGVFCDDEMERPLLNNSKKLQKIKDNYNSFNRENVEQVRDLVEAYMNILLEQLRDLIPKIIVSSLINQIKEFLENSLLIKLLSINNPLIIQNQYNVDFKLYTSRLIFSKYLQNTLKG</sequence>
<dbReference type="PROSITE" id="PS00410">
    <property type="entry name" value="G_DYNAMIN_1"/>
    <property type="match status" value="1"/>
</dbReference>
<protein>
    <recommendedName>
        <fullName evidence="1">dynamin GTPase</fullName>
        <ecNumber evidence="1">3.6.5.5</ecNumber>
    </recommendedName>
</protein>
<comment type="catalytic activity">
    <reaction evidence="5">
        <text>GTP + H2O = GDP + phosphate + H(+)</text>
        <dbReference type="Rhea" id="RHEA:19669"/>
        <dbReference type="ChEBI" id="CHEBI:15377"/>
        <dbReference type="ChEBI" id="CHEBI:15378"/>
        <dbReference type="ChEBI" id="CHEBI:37565"/>
        <dbReference type="ChEBI" id="CHEBI:43474"/>
        <dbReference type="ChEBI" id="CHEBI:58189"/>
        <dbReference type="EC" id="3.6.5.5"/>
    </reaction>
</comment>
<feature type="domain" description="Dynamin-type G" evidence="8">
    <location>
        <begin position="25"/>
        <end position="289"/>
    </location>
</feature>
<dbReference type="GO" id="GO:0003924">
    <property type="term" value="F:GTPase activity"/>
    <property type="evidence" value="ECO:0007669"/>
    <property type="project" value="InterPro"/>
</dbReference>
<dbReference type="SMART" id="SM00053">
    <property type="entry name" value="DYNc"/>
    <property type="match status" value="1"/>
</dbReference>
<keyword evidence="2 6" id="KW-0547">Nucleotide-binding</keyword>
<dbReference type="InterPro" id="IPR045063">
    <property type="entry name" value="Dynamin_N"/>
</dbReference>
<evidence type="ECO:0000259" key="7">
    <source>
        <dbReference type="PROSITE" id="PS51388"/>
    </source>
</evidence>
<dbReference type="InterPro" id="IPR019762">
    <property type="entry name" value="Dynamin_GTPase_CS"/>
</dbReference>
<evidence type="ECO:0000256" key="1">
    <source>
        <dbReference type="ARBA" id="ARBA00011980"/>
    </source>
</evidence>
<dbReference type="Gene3D" id="3.40.50.300">
    <property type="entry name" value="P-loop containing nucleotide triphosphate hydrolases"/>
    <property type="match status" value="1"/>
</dbReference>
<dbReference type="GO" id="GO:0005874">
    <property type="term" value="C:microtubule"/>
    <property type="evidence" value="ECO:0007669"/>
    <property type="project" value="TreeGrafter"/>
</dbReference>
<dbReference type="InterPro" id="IPR027417">
    <property type="entry name" value="P-loop_NTPase"/>
</dbReference>
<evidence type="ECO:0000256" key="3">
    <source>
        <dbReference type="ARBA" id="ARBA00022801"/>
    </source>
</evidence>
<gene>
    <name evidence="9" type="ORF">A3Q56_01655</name>
</gene>
<dbReference type="SUPFAM" id="SSF52540">
    <property type="entry name" value="P-loop containing nucleoside triphosphate hydrolases"/>
    <property type="match status" value="1"/>
</dbReference>
<dbReference type="PANTHER" id="PTHR11566:SF212">
    <property type="entry name" value="DYNAMIN"/>
    <property type="match status" value="1"/>
</dbReference>
<dbReference type="PROSITE" id="PS51388">
    <property type="entry name" value="GED"/>
    <property type="match status" value="1"/>
</dbReference>
<dbReference type="InterPro" id="IPR020850">
    <property type="entry name" value="GED_dom"/>
</dbReference>
<dbReference type="Pfam" id="PF00350">
    <property type="entry name" value="Dynamin_N"/>
    <property type="match status" value="1"/>
</dbReference>
<dbReference type="Gene3D" id="1.20.120.1240">
    <property type="entry name" value="Dynamin, middle domain"/>
    <property type="match status" value="2"/>
</dbReference>
<keyword evidence="3" id="KW-0378">Hydrolase</keyword>
<dbReference type="GO" id="GO:0008017">
    <property type="term" value="F:microtubule binding"/>
    <property type="evidence" value="ECO:0007669"/>
    <property type="project" value="TreeGrafter"/>
</dbReference>
<evidence type="ECO:0000256" key="2">
    <source>
        <dbReference type="ARBA" id="ARBA00022741"/>
    </source>
</evidence>
<evidence type="ECO:0000313" key="9">
    <source>
        <dbReference type="EMBL" id="OAF70567.1"/>
    </source>
</evidence>
<dbReference type="InterPro" id="IPR022812">
    <property type="entry name" value="Dynamin"/>
</dbReference>
<dbReference type="InterPro" id="IPR030381">
    <property type="entry name" value="G_DYNAMIN_dom"/>
</dbReference>
<proteinExistence type="inferred from homology"/>
<reference evidence="9 10" key="1">
    <citation type="submission" date="2016-04" db="EMBL/GenBank/DDBJ databases">
        <title>The genome of Intoshia linei affirms orthonectids as highly simplified spiralians.</title>
        <authorList>
            <person name="Mikhailov K.V."/>
            <person name="Slusarev G.S."/>
            <person name="Nikitin M.A."/>
            <person name="Logacheva M.D."/>
            <person name="Penin A."/>
            <person name="Aleoshin V."/>
            <person name="Panchin Y.V."/>
        </authorList>
    </citation>
    <scope>NUCLEOTIDE SEQUENCE [LARGE SCALE GENOMIC DNA]</scope>
    <source>
        <strain evidence="9">Intl2013</strain>
        <tissue evidence="9">Whole animal</tissue>
    </source>
</reference>
<dbReference type="Pfam" id="PF02212">
    <property type="entry name" value="GED"/>
    <property type="match status" value="1"/>
</dbReference>
<evidence type="ECO:0000256" key="4">
    <source>
        <dbReference type="ARBA" id="ARBA00023134"/>
    </source>
</evidence>
<dbReference type="Pfam" id="PF01031">
    <property type="entry name" value="Dynamin_M"/>
    <property type="match status" value="1"/>
</dbReference>
<keyword evidence="4 6" id="KW-0342">GTP-binding</keyword>
<dbReference type="InterPro" id="IPR000375">
    <property type="entry name" value="Dynamin_stalk"/>
</dbReference>
<dbReference type="GO" id="GO:0005525">
    <property type="term" value="F:GTP binding"/>
    <property type="evidence" value="ECO:0007669"/>
    <property type="project" value="UniProtKB-KW"/>
</dbReference>
<dbReference type="GO" id="GO:0031623">
    <property type="term" value="P:receptor internalization"/>
    <property type="evidence" value="ECO:0007669"/>
    <property type="project" value="TreeGrafter"/>
</dbReference>
<dbReference type="PANTHER" id="PTHR11566">
    <property type="entry name" value="DYNAMIN"/>
    <property type="match status" value="1"/>
</dbReference>
<evidence type="ECO:0000259" key="8">
    <source>
        <dbReference type="PROSITE" id="PS51718"/>
    </source>
</evidence>
<keyword evidence="10" id="KW-1185">Reference proteome</keyword>
<dbReference type="GO" id="GO:0005737">
    <property type="term" value="C:cytoplasm"/>
    <property type="evidence" value="ECO:0007669"/>
    <property type="project" value="TreeGrafter"/>
</dbReference>